<dbReference type="EMBL" id="AWOR01000043">
    <property type="protein sequence ID" value="KGH30543.1"/>
    <property type="molecule type" value="Genomic_DNA"/>
</dbReference>
<dbReference type="AlphaFoldDB" id="A0A096FLE6"/>
<sequence length="39" mass="4484">MNKCWENLVLNEVHDIYGLKVAVLGHCRGMPVLLTKYLL</sequence>
<reference evidence="1 2" key="1">
    <citation type="submission" date="2013-09" db="EMBL/GenBank/DDBJ databases">
        <title>High correlation between genotypes and phenotypes of environmental bacteria Comamonas testosteroni strains.</title>
        <authorList>
            <person name="Liu L."/>
            <person name="Zhu W."/>
            <person name="Xia X."/>
            <person name="Xu B."/>
            <person name="Luo M."/>
            <person name="Wang G."/>
        </authorList>
    </citation>
    <scope>NUCLEOTIDE SEQUENCE [LARGE SCALE GENOMIC DNA]</scope>
    <source>
        <strain evidence="1 2">JL40</strain>
    </source>
</reference>
<dbReference type="Proteomes" id="UP000029553">
    <property type="component" value="Unassembled WGS sequence"/>
</dbReference>
<protein>
    <submittedName>
        <fullName evidence="1">Uncharacterized protein</fullName>
    </submittedName>
</protein>
<gene>
    <name evidence="1" type="ORF">P353_09670</name>
</gene>
<accession>A0A096FLE6</accession>
<name>A0A096FLE6_COMTE</name>
<evidence type="ECO:0000313" key="1">
    <source>
        <dbReference type="EMBL" id="KGH30543.1"/>
    </source>
</evidence>
<comment type="caution">
    <text evidence="1">The sequence shown here is derived from an EMBL/GenBank/DDBJ whole genome shotgun (WGS) entry which is preliminary data.</text>
</comment>
<proteinExistence type="predicted"/>
<organism evidence="1 2">
    <name type="scientific">Comamonas testosteroni</name>
    <name type="common">Pseudomonas testosteroni</name>
    <dbReference type="NCBI Taxonomy" id="285"/>
    <lineage>
        <taxon>Bacteria</taxon>
        <taxon>Pseudomonadati</taxon>
        <taxon>Pseudomonadota</taxon>
        <taxon>Betaproteobacteria</taxon>
        <taxon>Burkholderiales</taxon>
        <taxon>Comamonadaceae</taxon>
        <taxon>Comamonas</taxon>
    </lineage>
</organism>
<evidence type="ECO:0000313" key="2">
    <source>
        <dbReference type="Proteomes" id="UP000029553"/>
    </source>
</evidence>